<name>A0A8S3X173_PARAO</name>
<gene>
    <name evidence="3" type="ORF">PAPOLLO_LOCUS12597</name>
</gene>
<dbReference type="CDD" id="cd15489">
    <property type="entry name" value="PHD_SF"/>
    <property type="match status" value="1"/>
</dbReference>
<evidence type="ECO:0000313" key="3">
    <source>
        <dbReference type="EMBL" id="CAG4994231.1"/>
    </source>
</evidence>
<dbReference type="AlphaFoldDB" id="A0A8S3X173"/>
<dbReference type="OrthoDB" id="7490514at2759"/>
<dbReference type="Pfam" id="PF25298">
    <property type="entry name" value="Baculo_FP_2nd"/>
    <property type="match status" value="1"/>
</dbReference>
<comment type="caution">
    <text evidence="3">The sequence shown here is derived from an EMBL/GenBank/DDBJ whole genome shotgun (WGS) entry which is preliminary data.</text>
</comment>
<feature type="domain" description="FP protein C-terminal" evidence="2">
    <location>
        <begin position="277"/>
        <end position="327"/>
    </location>
</feature>
<evidence type="ECO:0000256" key="1">
    <source>
        <dbReference type="SAM" id="Coils"/>
    </source>
</evidence>
<keyword evidence="1" id="KW-0175">Coiled coil</keyword>
<dbReference type="Proteomes" id="UP000691718">
    <property type="component" value="Unassembled WGS sequence"/>
</dbReference>
<protein>
    <submittedName>
        <fullName evidence="3">(apollo) hypothetical protein</fullName>
    </submittedName>
</protein>
<evidence type="ECO:0000313" key="4">
    <source>
        <dbReference type="Proteomes" id="UP000691718"/>
    </source>
</evidence>
<keyword evidence="4" id="KW-1185">Reference proteome</keyword>
<proteinExistence type="predicted"/>
<evidence type="ECO:0000259" key="2">
    <source>
        <dbReference type="Pfam" id="PF25298"/>
    </source>
</evidence>
<sequence length="334" mass="37829">MSKCAACGKFVSPADIIKCSSCANIYDRICLKLSKSYKVSPKWLCPGCTSKQPRKDNTETPIKVQTEISQSSSSNSSPSSCSGCDATSKMIEALRTEIVAIRNEFVNLGTKFDRLCLAVSDLSKRVDGIENRVANLEKDECMEKYKDENKKLSDTLERLKFELNDRDQEQLLTDVEISCISEHKGENVTQLVMLIGKKLNVKIKEQDIVSIQRMGPLRGYIEGEGAVQPRPLAVRLVRRPLRDRLLQNARVRRGADTTGFGLPGSPKKFYINERLTRINRQLFFKARQMGSKSGCKYVWTRDGRIYARRDQNTEARRIRCEIDLVKFFGEPVVG</sequence>
<feature type="coiled-coil region" evidence="1">
    <location>
        <begin position="119"/>
        <end position="169"/>
    </location>
</feature>
<dbReference type="EMBL" id="CAJQZP010000890">
    <property type="protein sequence ID" value="CAG4994231.1"/>
    <property type="molecule type" value="Genomic_DNA"/>
</dbReference>
<accession>A0A8S3X173</accession>
<organism evidence="3 4">
    <name type="scientific">Parnassius apollo</name>
    <name type="common">Apollo butterfly</name>
    <name type="synonym">Papilio apollo</name>
    <dbReference type="NCBI Taxonomy" id="110799"/>
    <lineage>
        <taxon>Eukaryota</taxon>
        <taxon>Metazoa</taxon>
        <taxon>Ecdysozoa</taxon>
        <taxon>Arthropoda</taxon>
        <taxon>Hexapoda</taxon>
        <taxon>Insecta</taxon>
        <taxon>Pterygota</taxon>
        <taxon>Neoptera</taxon>
        <taxon>Endopterygota</taxon>
        <taxon>Lepidoptera</taxon>
        <taxon>Glossata</taxon>
        <taxon>Ditrysia</taxon>
        <taxon>Papilionoidea</taxon>
        <taxon>Papilionidae</taxon>
        <taxon>Parnassiinae</taxon>
        <taxon>Parnassini</taxon>
        <taxon>Parnassius</taxon>
        <taxon>Parnassius</taxon>
    </lineage>
</organism>
<dbReference type="InterPro" id="IPR057251">
    <property type="entry name" value="FP_C"/>
</dbReference>
<reference evidence="3" key="1">
    <citation type="submission" date="2021-04" db="EMBL/GenBank/DDBJ databases">
        <authorList>
            <person name="Tunstrom K."/>
        </authorList>
    </citation>
    <scope>NUCLEOTIDE SEQUENCE</scope>
</reference>